<dbReference type="GO" id="GO:0008270">
    <property type="term" value="F:zinc ion binding"/>
    <property type="evidence" value="ECO:0007669"/>
    <property type="project" value="UniProtKB-KW"/>
</dbReference>
<feature type="compositionally biased region" description="Gly residues" evidence="2">
    <location>
        <begin position="151"/>
        <end position="160"/>
    </location>
</feature>
<dbReference type="AlphaFoldDB" id="A0A5S9Y852"/>
<dbReference type="Proteomes" id="UP000434276">
    <property type="component" value="Unassembled WGS sequence"/>
</dbReference>
<accession>A0A5S9Y852</accession>
<name>A0A5S9Y852_ARATH</name>
<dbReference type="InterPro" id="IPR001878">
    <property type="entry name" value="Znf_CCHC"/>
</dbReference>
<feature type="region of interest" description="Disordered" evidence="2">
    <location>
        <begin position="151"/>
        <end position="170"/>
    </location>
</feature>
<keyword evidence="1" id="KW-0862">Zinc</keyword>
<organism evidence="4 5">
    <name type="scientific">Arabidopsis thaliana</name>
    <name type="common">Mouse-ear cress</name>
    <dbReference type="NCBI Taxonomy" id="3702"/>
    <lineage>
        <taxon>Eukaryota</taxon>
        <taxon>Viridiplantae</taxon>
        <taxon>Streptophyta</taxon>
        <taxon>Embryophyta</taxon>
        <taxon>Tracheophyta</taxon>
        <taxon>Spermatophyta</taxon>
        <taxon>Magnoliopsida</taxon>
        <taxon>eudicotyledons</taxon>
        <taxon>Gunneridae</taxon>
        <taxon>Pentapetalae</taxon>
        <taxon>rosids</taxon>
        <taxon>malvids</taxon>
        <taxon>Brassicales</taxon>
        <taxon>Brassicaceae</taxon>
        <taxon>Camelineae</taxon>
        <taxon>Arabidopsis</taxon>
    </lineage>
</organism>
<keyword evidence="1" id="KW-0863">Zinc-finger</keyword>
<feature type="compositionally biased region" description="Basic and acidic residues" evidence="2">
    <location>
        <begin position="365"/>
        <end position="375"/>
    </location>
</feature>
<feature type="domain" description="CCHC-type" evidence="3">
    <location>
        <begin position="318"/>
        <end position="332"/>
    </location>
</feature>
<keyword evidence="1" id="KW-0479">Metal-binding</keyword>
<protein>
    <recommendedName>
        <fullName evidence="3">CCHC-type domain-containing protein</fullName>
    </recommendedName>
</protein>
<evidence type="ECO:0000256" key="2">
    <source>
        <dbReference type="SAM" id="MobiDB-lite"/>
    </source>
</evidence>
<evidence type="ECO:0000256" key="1">
    <source>
        <dbReference type="PROSITE-ProRule" id="PRU00047"/>
    </source>
</evidence>
<feature type="compositionally biased region" description="Basic residues" evidence="2">
    <location>
        <begin position="383"/>
        <end position="393"/>
    </location>
</feature>
<evidence type="ECO:0000313" key="4">
    <source>
        <dbReference type="EMBL" id="CAA0405510.1"/>
    </source>
</evidence>
<dbReference type="GO" id="GO:0003676">
    <property type="term" value="F:nucleic acid binding"/>
    <property type="evidence" value="ECO:0007669"/>
    <property type="project" value="InterPro"/>
</dbReference>
<feature type="compositionally biased region" description="Polar residues" evidence="2">
    <location>
        <begin position="342"/>
        <end position="354"/>
    </location>
</feature>
<evidence type="ECO:0000259" key="3">
    <source>
        <dbReference type="PROSITE" id="PS50158"/>
    </source>
</evidence>
<gene>
    <name evidence="4" type="ORF">C24_LOCUS23539</name>
</gene>
<feature type="region of interest" description="Disordered" evidence="2">
    <location>
        <begin position="342"/>
        <end position="401"/>
    </location>
</feature>
<sequence>MEDANPLSSEEANYVERMIIEDGELFAVPTENATEEQVNDSLNNMLTQFYVPSTDEEGSFGVPNLGTIGEHGLKLEELNADLFDVPVIHANGAFGAMNEYGANDEYEMLMLMGNNKEDENEAIENEIENELEHAIDQLIAECAQDFGLIGEKGGGNGNDGGDSLSDSFESLTLEPKSPSVINISLDSSQPIVMMLNPSKPESCWEIEMFKGDEPSEEEGRGRWDPMLLEQELNHEYLMNRLKLDEEGRKKRWLIRREKTRGERERERPKIRATARKSVRRKLPTPAKHPWEICGYTDHPTEQCLHPPQAMPYMVDCAKCYSCGGVGHVSMYCLYLAPNAGEGSSRNPIGSTPATTDRLKNRRKEIKLSWDRDKSKTGILQGNRQKKGKSAKPSKGKDGEEWARIGKDGKSWACRGRSLPCRMQNRHVWTPHLRCLAAQVTNLGAKVGLVLEPKLAESWSRS</sequence>
<reference evidence="4 5" key="1">
    <citation type="submission" date="2019-12" db="EMBL/GenBank/DDBJ databases">
        <authorList>
            <person name="Jiao W.-B."/>
            <person name="Schneeberger K."/>
        </authorList>
    </citation>
    <scope>NUCLEOTIDE SEQUENCE [LARGE SCALE GENOMIC DNA]</scope>
    <source>
        <strain evidence="5">cv. C24</strain>
    </source>
</reference>
<dbReference type="EMBL" id="CACSHJ010000096">
    <property type="protein sequence ID" value="CAA0405510.1"/>
    <property type="molecule type" value="Genomic_DNA"/>
</dbReference>
<dbReference type="ExpressionAtlas" id="A0A5S9Y852">
    <property type="expression patterns" value="differential"/>
</dbReference>
<evidence type="ECO:0000313" key="5">
    <source>
        <dbReference type="Proteomes" id="UP000434276"/>
    </source>
</evidence>
<proteinExistence type="predicted"/>
<dbReference type="OrthoDB" id="10353571at2759"/>
<dbReference type="PROSITE" id="PS50158">
    <property type="entry name" value="ZF_CCHC"/>
    <property type="match status" value="1"/>
</dbReference>